<evidence type="ECO:0000313" key="1">
    <source>
        <dbReference type="EMBL" id="DAF89147.1"/>
    </source>
</evidence>
<sequence length="145" mass="16604">MNILRKAFKIFNGSSWDEYHLKTDSKQVVHTKADGTDTTVEEQLLALNSTLATKNDLTDGGYQMHFYTIITNYGDRVEALKDSLKNRPELYSVGVNIIYVISSNDDRGMGIVVKKNATRCAFHYFDYWGTNEFWTLTSSGWEKRA</sequence>
<organism evidence="1">
    <name type="scientific">Siphoviridae sp. ctC6C6</name>
    <dbReference type="NCBI Taxonomy" id="2825376"/>
    <lineage>
        <taxon>Viruses</taxon>
        <taxon>Duplodnaviria</taxon>
        <taxon>Heunggongvirae</taxon>
        <taxon>Uroviricota</taxon>
        <taxon>Caudoviricetes</taxon>
    </lineage>
</organism>
<reference evidence="1" key="1">
    <citation type="journal article" date="2021" name="Proc. Natl. Acad. Sci. U.S.A.">
        <title>A Catalog of Tens of Thousands of Viruses from Human Metagenomes Reveals Hidden Associations with Chronic Diseases.</title>
        <authorList>
            <person name="Tisza M.J."/>
            <person name="Buck C.B."/>
        </authorList>
    </citation>
    <scope>NUCLEOTIDE SEQUENCE</scope>
    <source>
        <strain evidence="1">CtC6C6</strain>
    </source>
</reference>
<name>A0A8S5U3W7_9CAUD</name>
<protein>
    <submittedName>
        <fullName evidence="1">Uncharacterized protein</fullName>
    </submittedName>
</protein>
<accession>A0A8S5U3W7</accession>
<proteinExistence type="predicted"/>
<dbReference type="EMBL" id="BK016003">
    <property type="protein sequence ID" value="DAF89147.1"/>
    <property type="molecule type" value="Genomic_DNA"/>
</dbReference>